<gene>
    <name evidence="2" type="primary">E68</name>
</gene>
<sequence length="158" mass="18167">MGGGRERTNILIFMVSFLSVFEMCDMRSFCDEDEKHFETPTLSKFGDNITITVTLESNGTYMLMCNDSVIYDTYLKRSKANITTNATHFTLLTSCTEAICIYMLQTVKETDVHCQYFNVSHCQSHLPSMHLAQNSCSKCKYAIFTITLSYIFYLIFKI</sequence>
<protein>
    <submittedName>
        <fullName evidence="2">Membrane glycoprotein E68</fullName>
    </submittedName>
</protein>
<keyword evidence="1" id="KW-0812">Transmembrane</keyword>
<keyword evidence="1" id="KW-0472">Membrane</keyword>
<organism evidence="2">
    <name type="scientific">Elephant endotheliotropic herpesvirus 1A</name>
    <dbReference type="NCBI Taxonomy" id="759753"/>
    <lineage>
        <taxon>Viruses</taxon>
        <taxon>Duplodnaviria</taxon>
        <taxon>Heunggongvirae</taxon>
        <taxon>Peploviricota</taxon>
        <taxon>Herviviricetes</taxon>
        <taxon>Herpesvirales</taxon>
        <taxon>Orthoherpesviridae</taxon>
        <taxon>Betaherpesvirinae</taxon>
        <taxon>Proboscivirus</taxon>
        <taxon>Proboscivirus elephantidbeta1</taxon>
        <taxon>Elephantid herpesvirus 1</taxon>
    </lineage>
</organism>
<feature type="transmembrane region" description="Helical" evidence="1">
    <location>
        <begin position="141"/>
        <end position="156"/>
    </location>
</feature>
<dbReference type="EMBL" id="KX759166">
    <property type="protein sequence ID" value="APG41618.1"/>
    <property type="molecule type" value="Genomic_DNA"/>
</dbReference>
<evidence type="ECO:0000256" key="1">
    <source>
        <dbReference type="SAM" id="Phobius"/>
    </source>
</evidence>
<proteinExistence type="predicted"/>
<keyword evidence="1" id="KW-1133">Transmembrane helix</keyword>
<reference evidence="2" key="1">
    <citation type="journal article" date="2014" name="J. Virol.">
        <title>Elephant endotheliotropic herpesviruses EEHV1A, EEHV1B, and EEHV2 from cases of hemorrhagic disease are highly diverged from other mammalian herpesviruses and may form a new subfamily.</title>
        <authorList>
            <person name="Richman LK"/>
            <person name="Zong JC"/>
            <person name="Latimer EM"/>
            <person name="Lock J"/>
            <person name="Fleischer RC"/>
            <person name="Heaggans SY"/>
            <person name="Hayward GS."/>
        </authorList>
    </citation>
    <scope>NUCLEOTIDE SEQUENCE</scope>
    <source>
        <strain evidence="2">NAP75</strain>
    </source>
</reference>
<name>A0A1L3HP58_ELHV1</name>
<reference evidence="2" key="2">
    <citation type="submission" date="2016-08" db="EMBL/GenBank/DDBJ databases">
        <title>Extraordinary levels of hypervariability and flexibility within a 10-kb multigene immunoglobulin and G-protein coupled receptor family-encoding segment of the genomes from 35 strains of elephant endotheliotropic herpesvirus 1 (EEHV1).</title>
        <authorList>
            <person name="Zong J.-C."/>
            <person name="Long S.Y."/>
            <person name="Heaggans S.Y."/>
            <person name="Latimer E.M."/>
            <person name="Zachariah A."/>
            <person name="Hayward G.S."/>
        </authorList>
    </citation>
    <scope>NUCLEOTIDE SEQUENCE</scope>
    <source>
        <strain evidence="2">NAP75</strain>
    </source>
</reference>
<evidence type="ECO:0000313" key="2">
    <source>
        <dbReference type="EMBL" id="APG41618.1"/>
    </source>
</evidence>
<accession>A0A1L3HP58</accession>